<protein>
    <recommendedName>
        <fullName evidence="2">phospholipase C</fullName>
        <ecNumber evidence="2">3.1.4.3</ecNumber>
    </recommendedName>
</protein>
<reference evidence="6 7" key="1">
    <citation type="journal article" date="2008" name="Int. J. Syst. Evol. Microbiol.">
        <title>Description of Roseateles aquatilis sp. nov. and Roseateles terrae sp. nov., in the class Betaproteobacteria, and emended description of the genus Roseateles.</title>
        <authorList>
            <person name="Gomila M."/>
            <person name="Bowien B."/>
            <person name="Falsen E."/>
            <person name="Moore E.R."/>
            <person name="Lalucat J."/>
        </authorList>
    </citation>
    <scope>NUCLEOTIDE SEQUENCE [LARGE SCALE GENOMIC DNA]</scope>
    <source>
        <strain evidence="6 7">CCUG 48205</strain>
    </source>
</reference>
<dbReference type="InterPro" id="IPR036439">
    <property type="entry name" value="Dockerin_dom_sf"/>
</dbReference>
<dbReference type="SUPFAM" id="SSF63446">
    <property type="entry name" value="Type I dockerin domain"/>
    <property type="match status" value="1"/>
</dbReference>
<dbReference type="PROSITE" id="PS00018">
    <property type="entry name" value="EF_HAND_1"/>
    <property type="match status" value="1"/>
</dbReference>
<evidence type="ECO:0000313" key="6">
    <source>
        <dbReference type="EMBL" id="OWQ90899.1"/>
    </source>
</evidence>
<evidence type="ECO:0000256" key="3">
    <source>
        <dbReference type="ARBA" id="ARBA00022801"/>
    </source>
</evidence>
<organism evidence="6 7">
    <name type="scientific">Roseateles aquatilis</name>
    <dbReference type="NCBI Taxonomy" id="431061"/>
    <lineage>
        <taxon>Bacteria</taxon>
        <taxon>Pseudomonadati</taxon>
        <taxon>Pseudomonadota</taxon>
        <taxon>Betaproteobacteria</taxon>
        <taxon>Burkholderiales</taxon>
        <taxon>Sphaerotilaceae</taxon>
        <taxon>Roseateles</taxon>
    </lineage>
</organism>
<feature type="domain" description="Bacterial phospholipase C C-terminal" evidence="5">
    <location>
        <begin position="609"/>
        <end position="690"/>
    </location>
</feature>
<dbReference type="OrthoDB" id="980947at2"/>
<dbReference type="InterPro" id="IPR017850">
    <property type="entry name" value="Alkaline_phosphatase_core_sf"/>
</dbReference>
<dbReference type="RefSeq" id="WP_088385105.1">
    <property type="nucleotide sequence ID" value="NZ_NIOF01000004.1"/>
</dbReference>
<comment type="caution">
    <text evidence="6">The sequence shown here is derived from an EMBL/GenBank/DDBJ whole genome shotgun (WGS) entry which is preliminary data.</text>
</comment>
<dbReference type="InterPro" id="IPR017767">
    <property type="entry name" value="PC-PLC"/>
</dbReference>
<feature type="region of interest" description="Disordered" evidence="4">
    <location>
        <begin position="494"/>
        <end position="515"/>
    </location>
</feature>
<accession>A0A246JE78</accession>
<dbReference type="InterPro" id="IPR006311">
    <property type="entry name" value="TAT_signal"/>
</dbReference>
<evidence type="ECO:0000256" key="4">
    <source>
        <dbReference type="SAM" id="MobiDB-lite"/>
    </source>
</evidence>
<dbReference type="EMBL" id="NIOF01000004">
    <property type="protein sequence ID" value="OWQ90899.1"/>
    <property type="molecule type" value="Genomic_DNA"/>
</dbReference>
<dbReference type="NCBIfam" id="TIGR03396">
    <property type="entry name" value="PC_PLC"/>
    <property type="match status" value="1"/>
</dbReference>
<dbReference type="Proteomes" id="UP000197468">
    <property type="component" value="Unassembled WGS sequence"/>
</dbReference>
<dbReference type="GO" id="GO:0034480">
    <property type="term" value="F:phosphatidylcholine phospholipase C activity"/>
    <property type="evidence" value="ECO:0007669"/>
    <property type="project" value="UniProtKB-EC"/>
</dbReference>
<comment type="similarity">
    <text evidence="1">Belongs to the bacterial phospholipase C family.</text>
</comment>
<gene>
    <name evidence="6" type="ORF">CDN99_12120</name>
</gene>
<keyword evidence="3" id="KW-0378">Hydrolase</keyword>
<dbReference type="PANTHER" id="PTHR31956:SF1">
    <property type="entry name" value="NON-SPECIFIC PHOSPHOLIPASE C1"/>
    <property type="match status" value="1"/>
</dbReference>
<sequence length="875" mass="95004">MSTTSRRSFLTAAVAGMASSHTFARTLRQALATPANNLTGTIADVQHVVILMQENRSFDHYFGTLSGVRGYSDPRPIALPTGQPVWMQPGNAVDSQVLPYHFDIRNTNALRIGLDHSWKGTEAAWKDWNAWIAKKTPRTMGYFDRSDLPFYYALADAFTVCDAYHCSIFGPTDPNRFYALTGHSNAYVTGLADGRLYNVTNGTYNADIANDNAAAKGNEWLTYAEVLEAAGVSWKVYQEWDNYGDNYLQYFKNFRTDAAGQRLTDASSLYRRGRAIAPGSTAANAPGTTGQWLIDQFAADVRSGNLPRVSYICAPTEYCEHPSDTPNAGENFTARLLQALVQSPEVWSRTALILTYDENDGFFDHMPSVMAPLNTDRGRTTMANATQGEIAGGQPIGLGPRVPTMVISPWSKGGRVCSQRFDHTSLIRFTEEWLVNGIGLPRASVQCNGISPWRRAVCGDMTSAFDFKSGGAEVPSGVPATAVYFKGWGTRDALPPTNQSLPRQEKAASGVPRRAAPLPYRSTVDGVAATNARQFALSFANEGSATAAFIVYSTLRTDGPWHYTVEPGKRIDQEVWNWSSAPMQLAVQGDNGFLREFRGSFDGLGRLAAVSLKEQPANAAVTVTLRNAGTQPLRFRVVDNAYGDKAIVTIDVPAGSNRDHVRAVTASYGWYDLVVTVDGDSAFQRRLAGHVEGAGLDYTDPVLNGLGQVTWNTPPVLPPVAPVTVTFKADVDRLRIGGGVSLTWTGLPAGTTHWIGLYRQGMTPGGPGSLKWNYVASPGGAQVFSLAGQPEGDYFLGLFLNDGYAEAAPRLSLRVRKNGDVNADGVVNAADRDALRNAIGSCAGDSRFEPLADMDADKCITQADYRVWYQLFSAQ</sequence>
<proteinExistence type="inferred from homology"/>
<dbReference type="Gene3D" id="1.10.1330.10">
    <property type="entry name" value="Dockerin domain"/>
    <property type="match status" value="1"/>
</dbReference>
<dbReference type="EC" id="3.1.4.3" evidence="2"/>
<dbReference type="CDD" id="cd16014">
    <property type="entry name" value="PLC"/>
    <property type="match status" value="1"/>
</dbReference>
<evidence type="ECO:0000313" key="7">
    <source>
        <dbReference type="Proteomes" id="UP000197468"/>
    </source>
</evidence>
<dbReference type="Pfam" id="PF05506">
    <property type="entry name" value="PLipase_C_C"/>
    <property type="match status" value="2"/>
</dbReference>
<keyword evidence="7" id="KW-1185">Reference proteome</keyword>
<dbReference type="InterPro" id="IPR007312">
    <property type="entry name" value="Phosphoesterase"/>
</dbReference>
<dbReference type="GO" id="GO:0016042">
    <property type="term" value="P:lipid catabolic process"/>
    <property type="evidence" value="ECO:0007669"/>
    <property type="project" value="InterPro"/>
</dbReference>
<dbReference type="GO" id="GO:0004553">
    <property type="term" value="F:hydrolase activity, hydrolyzing O-glycosyl compounds"/>
    <property type="evidence" value="ECO:0007669"/>
    <property type="project" value="InterPro"/>
</dbReference>
<dbReference type="PROSITE" id="PS51318">
    <property type="entry name" value="TAT"/>
    <property type="match status" value="1"/>
</dbReference>
<feature type="domain" description="Bacterial phospholipase C C-terminal" evidence="5">
    <location>
        <begin position="516"/>
        <end position="599"/>
    </location>
</feature>
<evidence type="ECO:0000256" key="1">
    <source>
        <dbReference type="ARBA" id="ARBA00009717"/>
    </source>
</evidence>
<evidence type="ECO:0000256" key="2">
    <source>
        <dbReference type="ARBA" id="ARBA00012018"/>
    </source>
</evidence>
<dbReference type="Pfam" id="PF04185">
    <property type="entry name" value="Phosphoesterase"/>
    <property type="match status" value="1"/>
</dbReference>
<dbReference type="PANTHER" id="PTHR31956">
    <property type="entry name" value="NON-SPECIFIC PHOSPHOLIPASE C4-RELATED"/>
    <property type="match status" value="1"/>
</dbReference>
<dbReference type="InterPro" id="IPR008475">
    <property type="entry name" value="PLipase_C_C"/>
</dbReference>
<evidence type="ECO:0000259" key="5">
    <source>
        <dbReference type="Pfam" id="PF05506"/>
    </source>
</evidence>
<dbReference type="GO" id="GO:0000272">
    <property type="term" value="P:polysaccharide catabolic process"/>
    <property type="evidence" value="ECO:0007669"/>
    <property type="project" value="InterPro"/>
</dbReference>
<dbReference type="Pfam" id="PF00404">
    <property type="entry name" value="Dockerin_1"/>
    <property type="match status" value="1"/>
</dbReference>
<dbReference type="Gene3D" id="3.40.720.10">
    <property type="entry name" value="Alkaline Phosphatase, subunit A"/>
    <property type="match status" value="2"/>
</dbReference>
<name>A0A246JE78_9BURK</name>
<dbReference type="InterPro" id="IPR018247">
    <property type="entry name" value="EF_Hand_1_Ca_BS"/>
</dbReference>
<dbReference type="AlphaFoldDB" id="A0A246JE78"/>
<dbReference type="InterPro" id="IPR002105">
    <property type="entry name" value="Dockerin_1_rpt"/>
</dbReference>